<dbReference type="eggNOG" id="ENOG502S6A7">
    <property type="taxonomic scope" value="Eukaryota"/>
</dbReference>
<reference evidence="3 4" key="1">
    <citation type="journal article" date="2010" name="Plant Cell">
        <title>The Chlorella variabilis NC64A genome reveals adaptation to photosymbiosis, coevolution with viruses, and cryptic sex.</title>
        <authorList>
            <person name="Blanc G."/>
            <person name="Duncan G."/>
            <person name="Agarkova I."/>
            <person name="Borodovsky M."/>
            <person name="Gurnon J."/>
            <person name="Kuo A."/>
            <person name="Lindquist E."/>
            <person name="Lucas S."/>
            <person name="Pangilinan J."/>
            <person name="Polle J."/>
            <person name="Salamov A."/>
            <person name="Terry A."/>
            <person name="Yamada T."/>
            <person name="Dunigan D.D."/>
            <person name="Grigoriev I.V."/>
            <person name="Claverie J.M."/>
            <person name="Van Etten J.L."/>
        </authorList>
    </citation>
    <scope>NUCLEOTIDE SEQUENCE [LARGE SCALE GENOMIC DNA]</scope>
    <source>
        <strain evidence="3 4">NC64A</strain>
    </source>
</reference>
<keyword evidence="2" id="KW-0812">Transmembrane</keyword>
<dbReference type="Proteomes" id="UP000008141">
    <property type="component" value="Unassembled WGS sequence"/>
</dbReference>
<protein>
    <submittedName>
        <fullName evidence="3">Expressed protein</fullName>
    </submittedName>
</protein>
<evidence type="ECO:0000313" key="4">
    <source>
        <dbReference type="Proteomes" id="UP000008141"/>
    </source>
</evidence>
<feature type="compositionally biased region" description="Polar residues" evidence="1">
    <location>
        <begin position="345"/>
        <end position="358"/>
    </location>
</feature>
<dbReference type="RefSeq" id="XP_005848094.1">
    <property type="nucleotide sequence ID" value="XM_005848032.1"/>
</dbReference>
<evidence type="ECO:0000256" key="1">
    <source>
        <dbReference type="SAM" id="MobiDB-lite"/>
    </source>
</evidence>
<name>E1ZE98_CHLVA</name>
<feature type="transmembrane region" description="Helical" evidence="2">
    <location>
        <begin position="97"/>
        <end position="116"/>
    </location>
</feature>
<accession>E1ZE98</accession>
<evidence type="ECO:0000256" key="2">
    <source>
        <dbReference type="SAM" id="Phobius"/>
    </source>
</evidence>
<feature type="region of interest" description="Disordered" evidence="1">
    <location>
        <begin position="330"/>
        <end position="358"/>
    </location>
</feature>
<dbReference type="EMBL" id="GL433843">
    <property type="protein sequence ID" value="EFN55992.1"/>
    <property type="molecule type" value="Genomic_DNA"/>
</dbReference>
<dbReference type="InParanoid" id="E1ZE98"/>
<proteinExistence type="predicted"/>
<dbReference type="GeneID" id="17355502"/>
<feature type="transmembrane region" description="Helical" evidence="2">
    <location>
        <begin position="200"/>
        <end position="220"/>
    </location>
</feature>
<organism evidence="4">
    <name type="scientific">Chlorella variabilis</name>
    <name type="common">Green alga</name>
    <dbReference type="NCBI Taxonomy" id="554065"/>
    <lineage>
        <taxon>Eukaryota</taxon>
        <taxon>Viridiplantae</taxon>
        <taxon>Chlorophyta</taxon>
        <taxon>core chlorophytes</taxon>
        <taxon>Trebouxiophyceae</taxon>
        <taxon>Chlorellales</taxon>
        <taxon>Chlorellaceae</taxon>
        <taxon>Chlorella clade</taxon>
        <taxon>Chlorella</taxon>
    </lineage>
</organism>
<dbReference type="OrthoDB" id="5357at2759"/>
<keyword evidence="4" id="KW-1185">Reference proteome</keyword>
<feature type="compositionally biased region" description="Low complexity" evidence="1">
    <location>
        <begin position="332"/>
        <end position="344"/>
    </location>
</feature>
<gene>
    <name evidence="3" type="ORF">CHLNCDRAFT_57743</name>
</gene>
<feature type="transmembrane region" description="Helical" evidence="2">
    <location>
        <begin position="144"/>
        <end position="163"/>
    </location>
</feature>
<sequence length="358" mass="38008">MSSTVRLARGCLSASVPNLKAGHPAGLAARLQAGHGRQQAITLSQRRPSGGIQSAPPRRCHLARRRGAAVFAGPGGRRPGGGNSWGDRQQRKDDQQIVLGVGIGLTLLVILALKLGGDAFQDADAWDLGAWDGSFGAGDVAGSLLWGVSLWFCSPWQLLLLFLGRIEVERPSDWLLQKLGRTAGLNVDAIDYRVPAGLQAAAVAVFGASGLALSAAFQALLGDATWAVSTGLGSCMAAGMYEVGRPRRLSVEEAQAKEQQWQEFGRFADERLERRGRCHETEVMRALQREMPKYRGEASGLDSSALRDLVRNWAPDAERSSNGFWKGLSLKAAGSPAAPSSGPSCITSSGGESSTDQY</sequence>
<evidence type="ECO:0000313" key="3">
    <source>
        <dbReference type="EMBL" id="EFN55992.1"/>
    </source>
</evidence>
<keyword evidence="2" id="KW-0472">Membrane</keyword>
<dbReference type="KEGG" id="cvr:CHLNCDRAFT_57743"/>
<keyword evidence="2" id="KW-1133">Transmembrane helix</keyword>
<dbReference type="AlphaFoldDB" id="E1ZE98"/>